<evidence type="ECO:0000313" key="1">
    <source>
        <dbReference type="EMBL" id="ORX43498.1"/>
    </source>
</evidence>
<comment type="caution">
    <text evidence="1">The sequence shown here is derived from an EMBL/GenBank/DDBJ whole genome shotgun (WGS) entry which is preliminary data.</text>
</comment>
<gene>
    <name evidence="1" type="ORF">BCR36DRAFT_406721</name>
</gene>
<organism evidence="1 2">
    <name type="scientific">Piromyces finnis</name>
    <dbReference type="NCBI Taxonomy" id="1754191"/>
    <lineage>
        <taxon>Eukaryota</taxon>
        <taxon>Fungi</taxon>
        <taxon>Fungi incertae sedis</taxon>
        <taxon>Chytridiomycota</taxon>
        <taxon>Chytridiomycota incertae sedis</taxon>
        <taxon>Neocallimastigomycetes</taxon>
        <taxon>Neocallimastigales</taxon>
        <taxon>Neocallimastigaceae</taxon>
        <taxon>Piromyces</taxon>
    </lineage>
</organism>
<evidence type="ECO:0000313" key="2">
    <source>
        <dbReference type="Proteomes" id="UP000193719"/>
    </source>
</evidence>
<name>A0A1Y1UYF8_9FUNG</name>
<dbReference type="Proteomes" id="UP000193719">
    <property type="component" value="Unassembled WGS sequence"/>
</dbReference>
<proteinExistence type="predicted"/>
<protein>
    <submittedName>
        <fullName evidence="1">Uncharacterized protein</fullName>
    </submittedName>
</protein>
<dbReference type="OrthoDB" id="2107105at2759"/>
<accession>A0A1Y1UYF8</accession>
<dbReference type="AlphaFoldDB" id="A0A1Y1UYF8"/>
<reference evidence="1 2" key="1">
    <citation type="submission" date="2016-08" db="EMBL/GenBank/DDBJ databases">
        <title>Genomes of anaerobic fungi encode conserved fungal cellulosomes for biomass hydrolysis.</title>
        <authorList>
            <consortium name="DOE Joint Genome Institute"/>
            <person name="Haitjema C.H."/>
            <person name="Gilmore S.P."/>
            <person name="Henske J.K."/>
            <person name="Solomon K.V."/>
            <person name="De Groot R."/>
            <person name="Kuo A."/>
            <person name="Mondo S.J."/>
            <person name="Salamov A.A."/>
            <person name="Labutti K."/>
            <person name="Zhao Z."/>
            <person name="Chiniquy J."/>
            <person name="Barry K."/>
            <person name="Brewer H.M."/>
            <person name="Purvine S.O."/>
            <person name="Wright A.T."/>
            <person name="Boxma B."/>
            <person name="Van Alen T."/>
            <person name="Hackstein J.H."/>
            <person name="Baker S.E."/>
            <person name="Grigoriev I.V."/>
            <person name="O'Malley M.A."/>
        </authorList>
    </citation>
    <scope>NUCLEOTIDE SEQUENCE [LARGE SCALE GENOMIC DNA]</scope>
    <source>
        <strain evidence="2">finn</strain>
    </source>
</reference>
<reference evidence="1 2" key="2">
    <citation type="submission" date="2016-08" db="EMBL/GenBank/DDBJ databases">
        <title>Pervasive Adenine N6-methylation of Active Genes in Fungi.</title>
        <authorList>
            <consortium name="DOE Joint Genome Institute"/>
            <person name="Mondo S.J."/>
            <person name="Dannebaum R.O."/>
            <person name="Kuo R.C."/>
            <person name="Labutti K."/>
            <person name="Haridas S."/>
            <person name="Kuo A."/>
            <person name="Salamov A."/>
            <person name="Ahrendt S.R."/>
            <person name="Lipzen A."/>
            <person name="Sullivan W."/>
            <person name="Andreopoulos W.B."/>
            <person name="Clum A."/>
            <person name="Lindquist E."/>
            <person name="Daum C."/>
            <person name="Ramamoorthy G.K."/>
            <person name="Gryganskyi A."/>
            <person name="Culley D."/>
            <person name="Magnuson J.K."/>
            <person name="James T.Y."/>
            <person name="O'Malley M.A."/>
            <person name="Stajich J.E."/>
            <person name="Spatafora J.W."/>
            <person name="Visel A."/>
            <person name="Grigoriev I.V."/>
        </authorList>
    </citation>
    <scope>NUCLEOTIDE SEQUENCE [LARGE SCALE GENOMIC DNA]</scope>
    <source>
        <strain evidence="2">finn</strain>
    </source>
</reference>
<keyword evidence="2" id="KW-1185">Reference proteome</keyword>
<sequence length="189" mass="21732">MPSNWAYIPLTGELKNDIINFKKNIPREWQCDYYGRPLSESSEDNTSTNITFLLNLPARKQEQVIQNLESLLGSTPAFSIRFGELFFSRVDRIREIQGIHCIGIAVGDKDGTLRALREKASQETQGKIPYDGPGHLSLVYILPAYAEEAKKYMMEKKRFFKGKRIVVQHVDAEFWDGNSYRVDLINQNI</sequence>
<dbReference type="EMBL" id="MCFH01000052">
    <property type="protein sequence ID" value="ORX43498.1"/>
    <property type="molecule type" value="Genomic_DNA"/>
</dbReference>